<evidence type="ECO:0000256" key="1">
    <source>
        <dbReference type="ARBA" id="ARBA00008335"/>
    </source>
</evidence>
<accession>A0A177BBR0</accession>
<feature type="transmembrane region" description="Helical" evidence="2">
    <location>
        <begin position="62"/>
        <end position="83"/>
    </location>
</feature>
<evidence type="ECO:0008006" key="5">
    <source>
        <dbReference type="Google" id="ProtNLM"/>
    </source>
</evidence>
<evidence type="ECO:0000313" key="3">
    <source>
        <dbReference type="EMBL" id="OAF70951.1"/>
    </source>
</evidence>
<dbReference type="GO" id="GO:0015293">
    <property type="term" value="F:symporter activity"/>
    <property type="evidence" value="ECO:0007669"/>
    <property type="project" value="InterPro"/>
</dbReference>
<dbReference type="GO" id="GO:0008643">
    <property type="term" value="P:carbohydrate transport"/>
    <property type="evidence" value="ECO:0007669"/>
    <property type="project" value="InterPro"/>
</dbReference>
<name>A0A177BBR0_9BILA</name>
<feature type="transmembrane region" description="Helical" evidence="2">
    <location>
        <begin position="95"/>
        <end position="116"/>
    </location>
</feature>
<dbReference type="PANTHER" id="PTHR11328:SF28">
    <property type="entry name" value="MAJOR FACILITATOR SUPERFAMILY DOMAIN-CONTAINING PROTEIN 12"/>
    <property type="match status" value="1"/>
</dbReference>
<keyword evidence="2" id="KW-0472">Membrane</keyword>
<evidence type="ECO:0000256" key="2">
    <source>
        <dbReference type="SAM" id="Phobius"/>
    </source>
</evidence>
<dbReference type="Gene3D" id="1.20.1250.20">
    <property type="entry name" value="MFS general substrate transporter like domains"/>
    <property type="match status" value="1"/>
</dbReference>
<dbReference type="PANTHER" id="PTHR11328">
    <property type="entry name" value="MAJOR FACILITATOR SUPERFAMILY DOMAIN-CONTAINING PROTEIN"/>
    <property type="match status" value="1"/>
</dbReference>
<gene>
    <name evidence="3" type="ORF">A3Q56_01318</name>
</gene>
<dbReference type="GO" id="GO:0005886">
    <property type="term" value="C:plasma membrane"/>
    <property type="evidence" value="ECO:0007669"/>
    <property type="project" value="TreeGrafter"/>
</dbReference>
<dbReference type="EMBL" id="LWCA01000096">
    <property type="protein sequence ID" value="OAF70951.1"/>
    <property type="molecule type" value="Genomic_DNA"/>
</dbReference>
<dbReference type="InterPro" id="IPR036259">
    <property type="entry name" value="MFS_trans_sf"/>
</dbReference>
<feature type="transmembrane region" description="Helical" evidence="2">
    <location>
        <begin position="128"/>
        <end position="145"/>
    </location>
</feature>
<comment type="caution">
    <text evidence="3">The sequence shown here is derived from an EMBL/GenBank/DDBJ whole genome shotgun (WGS) entry which is preliminary data.</text>
</comment>
<evidence type="ECO:0000313" key="4">
    <source>
        <dbReference type="Proteomes" id="UP000078046"/>
    </source>
</evidence>
<dbReference type="SUPFAM" id="SSF103473">
    <property type="entry name" value="MFS general substrate transporter"/>
    <property type="match status" value="1"/>
</dbReference>
<proteinExistence type="inferred from homology"/>
<dbReference type="AlphaFoldDB" id="A0A177BBR0"/>
<feature type="transmembrane region" description="Helical" evidence="2">
    <location>
        <begin position="151"/>
        <end position="174"/>
    </location>
</feature>
<dbReference type="Proteomes" id="UP000078046">
    <property type="component" value="Unassembled WGS sequence"/>
</dbReference>
<dbReference type="InterPro" id="IPR039672">
    <property type="entry name" value="MFS_2"/>
</dbReference>
<keyword evidence="2" id="KW-0812">Transmembrane</keyword>
<comment type="similarity">
    <text evidence="1">Belongs to the major facilitator superfamily.</text>
</comment>
<keyword evidence="2" id="KW-1133">Transmembrane helix</keyword>
<keyword evidence="4" id="KW-1185">Reference proteome</keyword>
<dbReference type="OrthoDB" id="1730117at2759"/>
<organism evidence="3 4">
    <name type="scientific">Intoshia linei</name>
    <dbReference type="NCBI Taxonomy" id="1819745"/>
    <lineage>
        <taxon>Eukaryota</taxon>
        <taxon>Metazoa</taxon>
        <taxon>Spiralia</taxon>
        <taxon>Lophotrochozoa</taxon>
        <taxon>Mesozoa</taxon>
        <taxon>Orthonectida</taxon>
        <taxon>Rhopaluridae</taxon>
        <taxon>Intoshia</taxon>
    </lineage>
</organism>
<reference evidence="3 4" key="1">
    <citation type="submission" date="2016-04" db="EMBL/GenBank/DDBJ databases">
        <title>The genome of Intoshia linei affirms orthonectids as highly simplified spiralians.</title>
        <authorList>
            <person name="Mikhailov K.V."/>
            <person name="Slusarev G.S."/>
            <person name="Nikitin M.A."/>
            <person name="Logacheva M.D."/>
            <person name="Penin A."/>
            <person name="Aleoshin V."/>
            <person name="Panchin Y.V."/>
        </authorList>
    </citation>
    <scope>NUCLEOTIDE SEQUENCE [LARGE SCALE GENOMIC DNA]</scope>
    <source>
        <strain evidence="3">Intl2013</strain>
        <tissue evidence="3">Whole animal</tissue>
    </source>
</reference>
<feature type="transmembrane region" description="Helical" evidence="2">
    <location>
        <begin position="6"/>
        <end position="26"/>
    </location>
</feature>
<protein>
    <recommendedName>
        <fullName evidence="5">Major facilitator superfamily (MFS) profile domain-containing protein</fullName>
    </recommendedName>
</protein>
<sequence length="216" mass="24369">MDVEIANTSLILVSIGLFFVIIFHVFTKENKYTHVSINQILTHSCEDSFKLKLIKCFKFPKFYGVIVIYTFTRLVFNCLQIYVPTFILSIHTLPKTFITLVPLIIFCSCFLSSLIIKKISKYIGSMSTFYFGAIIIATGNIFILSNNIYKVWNWVIISILTGVGSSTMLILSLAQITSFSDELKKISAFIIGCASFSDKLFNGLVVHVIQNIKSNV</sequence>